<evidence type="ECO:0000313" key="10">
    <source>
        <dbReference type="Proteomes" id="UP000024533"/>
    </source>
</evidence>
<dbReference type="OMA" id="VAMIVKE"/>
<dbReference type="GO" id="GO:0004497">
    <property type="term" value="F:monooxygenase activity"/>
    <property type="evidence" value="ECO:0007669"/>
    <property type="project" value="UniProtKB-KW"/>
</dbReference>
<organism evidence="9 10">
    <name type="scientific">Trichophyton interdigitale (strain MR816)</name>
    <dbReference type="NCBI Taxonomy" id="1215338"/>
    <lineage>
        <taxon>Eukaryota</taxon>
        <taxon>Fungi</taxon>
        <taxon>Dikarya</taxon>
        <taxon>Ascomycota</taxon>
        <taxon>Pezizomycotina</taxon>
        <taxon>Eurotiomycetes</taxon>
        <taxon>Eurotiomycetidae</taxon>
        <taxon>Onygenales</taxon>
        <taxon>Arthrodermataceae</taxon>
        <taxon>Trichophyton</taxon>
    </lineage>
</organism>
<dbReference type="InterPro" id="IPR036396">
    <property type="entry name" value="Cyt_P450_sf"/>
</dbReference>
<feature type="binding site" description="axial binding residue" evidence="7">
    <location>
        <position position="467"/>
    </location>
    <ligand>
        <name>heme</name>
        <dbReference type="ChEBI" id="CHEBI:30413"/>
    </ligand>
    <ligandPart>
        <name>Fe</name>
        <dbReference type="ChEBI" id="CHEBI:18248"/>
    </ligandPart>
</feature>
<evidence type="ECO:0008006" key="11">
    <source>
        <dbReference type="Google" id="ProtNLM"/>
    </source>
</evidence>
<evidence type="ECO:0000313" key="9">
    <source>
        <dbReference type="EMBL" id="KDB20506.1"/>
    </source>
</evidence>
<reference evidence="9 10" key="1">
    <citation type="submission" date="2014-02" db="EMBL/GenBank/DDBJ databases">
        <title>The Genome Sequence of Trichophyton interdigitale MR816.</title>
        <authorList>
            <consortium name="The Broad Institute Genomics Platform"/>
            <person name="Cuomo C.A."/>
            <person name="White T.C."/>
            <person name="Graser Y."/>
            <person name="Martinez-Rossi N."/>
            <person name="Heitman J."/>
            <person name="Young S.K."/>
            <person name="Zeng Q."/>
            <person name="Gargeya S."/>
            <person name="Abouelleil A."/>
            <person name="Alvarado L."/>
            <person name="Chapman S.B."/>
            <person name="Gainer-Dewar J."/>
            <person name="Goldberg J."/>
            <person name="Griggs A."/>
            <person name="Gujja S."/>
            <person name="Hansen M."/>
            <person name="Howarth C."/>
            <person name="Imamovic A."/>
            <person name="Larimer J."/>
            <person name="Martinez D."/>
            <person name="Murphy C."/>
            <person name="Pearson M.D."/>
            <person name="Persinoti G."/>
            <person name="Poon T."/>
            <person name="Priest M."/>
            <person name="Roberts A.D."/>
            <person name="Saif S."/>
            <person name="Shea T.D."/>
            <person name="Sykes S.N."/>
            <person name="Wortman J."/>
            <person name="Nusbaum C."/>
            <person name="Birren B."/>
        </authorList>
    </citation>
    <scope>NUCLEOTIDE SEQUENCE [LARGE SCALE GENOMIC DNA]</scope>
    <source>
        <strain evidence="9 10">MR816</strain>
    </source>
</reference>
<evidence type="ECO:0000256" key="4">
    <source>
        <dbReference type="ARBA" id="ARBA00023002"/>
    </source>
</evidence>
<keyword evidence="8" id="KW-0812">Transmembrane</keyword>
<proteinExistence type="inferred from homology"/>
<evidence type="ECO:0000256" key="3">
    <source>
        <dbReference type="ARBA" id="ARBA00022723"/>
    </source>
</evidence>
<dbReference type="AlphaFoldDB" id="A0A059IXZ8"/>
<evidence type="ECO:0000256" key="1">
    <source>
        <dbReference type="ARBA" id="ARBA00001971"/>
    </source>
</evidence>
<dbReference type="STRING" id="1215338.A0A059IXZ8"/>
<dbReference type="HOGENOM" id="CLU_001570_2_1_1"/>
<keyword evidence="3 7" id="KW-0479">Metal-binding</keyword>
<evidence type="ECO:0000256" key="8">
    <source>
        <dbReference type="SAM" id="Phobius"/>
    </source>
</evidence>
<feature type="transmembrane region" description="Helical" evidence="8">
    <location>
        <begin position="26"/>
        <end position="46"/>
    </location>
</feature>
<dbReference type="Pfam" id="PF00067">
    <property type="entry name" value="p450"/>
    <property type="match status" value="1"/>
</dbReference>
<dbReference type="InterPro" id="IPR002401">
    <property type="entry name" value="Cyt_P450_E_grp-I"/>
</dbReference>
<dbReference type="CDD" id="cd11065">
    <property type="entry name" value="CYP64-like"/>
    <property type="match status" value="1"/>
</dbReference>
<dbReference type="InterPro" id="IPR050364">
    <property type="entry name" value="Cytochrome_P450_fung"/>
</dbReference>
<dbReference type="Proteomes" id="UP000024533">
    <property type="component" value="Unassembled WGS sequence"/>
</dbReference>
<dbReference type="SUPFAM" id="SSF48264">
    <property type="entry name" value="Cytochrome P450"/>
    <property type="match status" value="1"/>
</dbReference>
<keyword evidence="7" id="KW-0349">Heme</keyword>
<sequence>MINKALDEEEMFLYLQFSNSPIMDSIWIYGAILILLTFWSLFWGYFPGLRNRKLPPGPPCVPIIGNLHQIPITGAHLKFTEWAAKYGPIFSLKIGPGTAVVLNSPYMIKQLIDKQSAIYSERPKFYIADHLVMHGDHLMFMGPDARWRRGRRLYHQYFNETACEKKHIFLQNAEAVQLLRDLYVEPDSFMNHCKRFTNSTTMSLVTGIRTPAASASHMRHLYAVLDGISEIFEPGATPPIDIFPFLAWLPESLFNNWKSRAREVAQTMDKVYGPLVDRVLKRRESGSEFRESYLDMVLDQQEKLQLTRHEIDLMVGNLLEGGSDTTSIMTIAFIQAMALYPDVQKEAQKEIDKIIGEERSPEWRDYANLPYVAMVMKETMRWRPVLPTAFPHATSKETVIDGMTIPAGSTVIPNIWGLHHDSRKHVNPDQFNPLRYKGRVDLAPIYASSPDYENRDHYAYGSGRRICPGIHLAERGLFLAMAKILWAFDISPMRDAQGHPLHINTDPATGYSDGFLRCPKPFPVKINLRSARHQETIDAEFSCAERDIFSKYDI</sequence>
<dbReference type="GO" id="GO:0005506">
    <property type="term" value="F:iron ion binding"/>
    <property type="evidence" value="ECO:0007669"/>
    <property type="project" value="InterPro"/>
</dbReference>
<keyword evidence="8" id="KW-0472">Membrane</keyword>
<dbReference type="PANTHER" id="PTHR46300">
    <property type="entry name" value="P450, PUTATIVE (EUROFUNG)-RELATED-RELATED"/>
    <property type="match status" value="1"/>
</dbReference>
<keyword evidence="6" id="KW-0503">Monooxygenase</keyword>
<dbReference type="GO" id="GO:0020037">
    <property type="term" value="F:heme binding"/>
    <property type="evidence" value="ECO:0007669"/>
    <property type="project" value="InterPro"/>
</dbReference>
<comment type="cofactor">
    <cofactor evidence="1 7">
        <name>heme</name>
        <dbReference type="ChEBI" id="CHEBI:30413"/>
    </cofactor>
</comment>
<dbReference type="InterPro" id="IPR001128">
    <property type="entry name" value="Cyt_P450"/>
</dbReference>
<dbReference type="GO" id="GO:0016705">
    <property type="term" value="F:oxidoreductase activity, acting on paired donors, with incorporation or reduction of molecular oxygen"/>
    <property type="evidence" value="ECO:0007669"/>
    <property type="project" value="InterPro"/>
</dbReference>
<dbReference type="EMBL" id="AOKY01000772">
    <property type="protein sequence ID" value="KDB20506.1"/>
    <property type="molecule type" value="Genomic_DNA"/>
</dbReference>
<keyword evidence="4" id="KW-0560">Oxidoreductase</keyword>
<comment type="caution">
    <text evidence="9">The sequence shown here is derived from an EMBL/GenBank/DDBJ whole genome shotgun (WGS) entry which is preliminary data.</text>
</comment>
<evidence type="ECO:0000256" key="6">
    <source>
        <dbReference type="ARBA" id="ARBA00023033"/>
    </source>
</evidence>
<dbReference type="Gene3D" id="1.10.630.10">
    <property type="entry name" value="Cytochrome P450"/>
    <property type="match status" value="1"/>
</dbReference>
<dbReference type="PRINTS" id="PR00463">
    <property type="entry name" value="EP450I"/>
</dbReference>
<keyword evidence="5 7" id="KW-0408">Iron</keyword>
<dbReference type="PANTHER" id="PTHR46300:SF2">
    <property type="entry name" value="CYTOCHROME P450 MONOOXYGENASE ALNH-RELATED"/>
    <property type="match status" value="1"/>
</dbReference>
<keyword evidence="8" id="KW-1133">Transmembrane helix</keyword>
<evidence type="ECO:0000256" key="2">
    <source>
        <dbReference type="ARBA" id="ARBA00010617"/>
    </source>
</evidence>
<accession>A0A059IXZ8</accession>
<dbReference type="OrthoDB" id="1103324at2759"/>
<gene>
    <name evidence="9" type="ORF">H109_07545</name>
</gene>
<comment type="similarity">
    <text evidence="2">Belongs to the cytochrome P450 family.</text>
</comment>
<protein>
    <recommendedName>
        <fullName evidence="11">Cytochrome P450</fullName>
    </recommendedName>
</protein>
<keyword evidence="10" id="KW-1185">Reference proteome</keyword>
<name>A0A059IXZ8_TRIIM</name>
<evidence type="ECO:0000256" key="7">
    <source>
        <dbReference type="PIRSR" id="PIRSR602401-1"/>
    </source>
</evidence>
<evidence type="ECO:0000256" key="5">
    <source>
        <dbReference type="ARBA" id="ARBA00023004"/>
    </source>
</evidence>